<organism evidence="2 3">
    <name type="scientific">Adineta steineri</name>
    <dbReference type="NCBI Taxonomy" id="433720"/>
    <lineage>
        <taxon>Eukaryota</taxon>
        <taxon>Metazoa</taxon>
        <taxon>Spiralia</taxon>
        <taxon>Gnathifera</taxon>
        <taxon>Rotifera</taxon>
        <taxon>Eurotatoria</taxon>
        <taxon>Bdelloidea</taxon>
        <taxon>Adinetida</taxon>
        <taxon>Adinetidae</taxon>
        <taxon>Adineta</taxon>
    </lineage>
</organism>
<evidence type="ECO:0000313" key="3">
    <source>
        <dbReference type="Proteomes" id="UP000663891"/>
    </source>
</evidence>
<name>A0A815S0E1_9BILA</name>
<evidence type="ECO:0000256" key="1">
    <source>
        <dbReference type="SAM" id="MobiDB-lite"/>
    </source>
</evidence>
<feature type="compositionally biased region" description="Basic and acidic residues" evidence="1">
    <location>
        <begin position="115"/>
        <end position="127"/>
    </location>
</feature>
<feature type="region of interest" description="Disordered" evidence="1">
    <location>
        <begin position="1"/>
        <end position="164"/>
    </location>
</feature>
<dbReference type="EMBL" id="CAJNON010001784">
    <property type="protein sequence ID" value="CAF1485241.1"/>
    <property type="molecule type" value="Genomic_DNA"/>
</dbReference>
<evidence type="ECO:0000313" key="2">
    <source>
        <dbReference type="EMBL" id="CAF1485241.1"/>
    </source>
</evidence>
<feature type="non-terminal residue" evidence="2">
    <location>
        <position position="235"/>
    </location>
</feature>
<proteinExistence type="predicted"/>
<dbReference type="OrthoDB" id="5371837at2759"/>
<comment type="caution">
    <text evidence="2">The sequence shown here is derived from an EMBL/GenBank/DDBJ whole genome shotgun (WGS) entry which is preliminary data.</text>
</comment>
<accession>A0A815S0E1</accession>
<reference evidence="2" key="1">
    <citation type="submission" date="2021-02" db="EMBL/GenBank/DDBJ databases">
        <authorList>
            <person name="Nowell W R."/>
        </authorList>
    </citation>
    <scope>NUCLEOTIDE SEQUENCE</scope>
</reference>
<dbReference type="AlphaFoldDB" id="A0A815S0E1"/>
<protein>
    <submittedName>
        <fullName evidence="2">Uncharacterized protein</fullName>
    </submittedName>
</protein>
<feature type="compositionally biased region" description="Low complexity" evidence="1">
    <location>
        <begin position="72"/>
        <end position="88"/>
    </location>
</feature>
<gene>
    <name evidence="2" type="ORF">VCS650_LOCUS41399</name>
</gene>
<feature type="compositionally biased region" description="Polar residues" evidence="1">
    <location>
        <begin position="1"/>
        <end position="65"/>
    </location>
</feature>
<dbReference type="Proteomes" id="UP000663891">
    <property type="component" value="Unassembled WGS sequence"/>
</dbReference>
<feature type="compositionally biased region" description="Polar residues" evidence="1">
    <location>
        <begin position="129"/>
        <end position="149"/>
    </location>
</feature>
<sequence length="235" mass="25562">HESQQPQSTIRAGSVKPTSSNNLNANTKHPLQKPRPSSSASNGEPTKNLSRPVTSKAKPSSVTTLKSDKPRSAPAATTTTTGKKTSSPIAGRSTQAINKDKKTTVINQTGTQEQSNKENEEQSKEIDTSSDIIQQTDEISRPESVSFTNDTDEPFVESNTTTPIDETNTHLISTDPMTISFVDGAPNTRNPFLDQNDDMEIIHHNTLTSTKNPMPSIDEINPQALPIDDEKKINN</sequence>
<feature type="region of interest" description="Disordered" evidence="1">
    <location>
        <begin position="208"/>
        <end position="235"/>
    </location>
</feature>